<dbReference type="AlphaFoldDB" id="A0AAD6SZH7"/>
<dbReference type="EMBL" id="JARJCM010000056">
    <property type="protein sequence ID" value="KAJ7034587.1"/>
    <property type="molecule type" value="Genomic_DNA"/>
</dbReference>
<dbReference type="SUPFAM" id="SSF52047">
    <property type="entry name" value="RNI-like"/>
    <property type="match status" value="1"/>
</dbReference>
<name>A0AAD6SZH7_9AGAR</name>
<organism evidence="1 2">
    <name type="scientific">Mycena alexandri</name>
    <dbReference type="NCBI Taxonomy" id="1745969"/>
    <lineage>
        <taxon>Eukaryota</taxon>
        <taxon>Fungi</taxon>
        <taxon>Dikarya</taxon>
        <taxon>Basidiomycota</taxon>
        <taxon>Agaricomycotina</taxon>
        <taxon>Agaricomycetes</taxon>
        <taxon>Agaricomycetidae</taxon>
        <taxon>Agaricales</taxon>
        <taxon>Marasmiineae</taxon>
        <taxon>Mycenaceae</taxon>
        <taxon>Mycena</taxon>
    </lineage>
</organism>
<proteinExistence type="predicted"/>
<reference evidence="1" key="1">
    <citation type="submission" date="2023-03" db="EMBL/GenBank/DDBJ databases">
        <title>Massive genome expansion in bonnet fungi (Mycena s.s.) driven by repeated elements and novel gene families across ecological guilds.</title>
        <authorList>
            <consortium name="Lawrence Berkeley National Laboratory"/>
            <person name="Harder C.B."/>
            <person name="Miyauchi S."/>
            <person name="Viragh M."/>
            <person name="Kuo A."/>
            <person name="Thoen E."/>
            <person name="Andreopoulos B."/>
            <person name="Lu D."/>
            <person name="Skrede I."/>
            <person name="Drula E."/>
            <person name="Henrissat B."/>
            <person name="Morin E."/>
            <person name="Kohler A."/>
            <person name="Barry K."/>
            <person name="LaButti K."/>
            <person name="Morin E."/>
            <person name="Salamov A."/>
            <person name="Lipzen A."/>
            <person name="Mereny Z."/>
            <person name="Hegedus B."/>
            <person name="Baldrian P."/>
            <person name="Stursova M."/>
            <person name="Weitz H."/>
            <person name="Taylor A."/>
            <person name="Grigoriev I.V."/>
            <person name="Nagy L.G."/>
            <person name="Martin F."/>
            <person name="Kauserud H."/>
        </authorList>
    </citation>
    <scope>NUCLEOTIDE SEQUENCE</scope>
    <source>
        <strain evidence="1">CBHHK200</strain>
    </source>
</reference>
<comment type="caution">
    <text evidence="1">The sequence shown here is derived from an EMBL/GenBank/DDBJ whole genome shotgun (WGS) entry which is preliminary data.</text>
</comment>
<dbReference type="InterPro" id="IPR032675">
    <property type="entry name" value="LRR_dom_sf"/>
</dbReference>
<keyword evidence="2" id="KW-1185">Reference proteome</keyword>
<evidence type="ECO:0000313" key="2">
    <source>
        <dbReference type="Proteomes" id="UP001218188"/>
    </source>
</evidence>
<dbReference type="Proteomes" id="UP001218188">
    <property type="component" value="Unassembled WGS sequence"/>
</dbReference>
<evidence type="ECO:0000313" key="1">
    <source>
        <dbReference type="EMBL" id="KAJ7034587.1"/>
    </source>
</evidence>
<protein>
    <submittedName>
        <fullName evidence="1">Uncharacterized protein</fullName>
    </submittedName>
</protein>
<sequence>MPIAAITDGWVLVYVSERLLSPKFIWETPNALAMSRRRVSTPSLPPELWIYIHRLALSNLSPLAKIYASNDTIIRNGAKPDDPANDRDLQLFLKAARSLRCVCRLWSELGLELLFENIWVNGDKRWPSLSSGLQRPDVARLVRSIRLSTTRFDRNIDVLRRCLQVEVLVQPEFPRAERLYSVATVQLPPLQSLKRLHWIASAWSSALLQSVLFAAPNLEHISLSSSTTIGFDPATQPTFPDLPRLNSLVLTQLNTECVRAILRTDLSRLTRLTINPVHLAWAAFPVLPALQMLALLEYSTQLPFPTILARCPALRELRYDARCRFIPPEEKQRAPYLTCIRLLLRLQMMPSTYAQSQFALLLEPAFGALERVVLDGPGWGSHAFPAPPWPETADLLARGCRIEDGVE</sequence>
<accession>A0AAD6SZH7</accession>
<dbReference type="Gene3D" id="3.80.10.10">
    <property type="entry name" value="Ribonuclease Inhibitor"/>
    <property type="match status" value="1"/>
</dbReference>
<gene>
    <name evidence="1" type="ORF">C8F04DRAFT_1101482</name>
</gene>